<feature type="region of interest" description="Disordered" evidence="1">
    <location>
        <begin position="457"/>
        <end position="477"/>
    </location>
</feature>
<dbReference type="AlphaFoldDB" id="A0A2C6KVH9"/>
<keyword evidence="2" id="KW-0472">Membrane</keyword>
<feature type="transmembrane region" description="Helical" evidence="2">
    <location>
        <begin position="802"/>
        <end position="822"/>
    </location>
</feature>
<keyword evidence="4" id="KW-1185">Reference proteome</keyword>
<dbReference type="RefSeq" id="XP_067925824.1">
    <property type="nucleotide sequence ID" value="XM_068062200.1"/>
</dbReference>
<proteinExistence type="predicted"/>
<feature type="region of interest" description="Disordered" evidence="1">
    <location>
        <begin position="547"/>
        <end position="643"/>
    </location>
</feature>
<sequence length="832" mass="91729">MEKRRRKGCSLRAVGGVLQKGSSLGTSSSVASVRCTHTPSMVSYYTSETNLSCLRCTKDALFGNLSSFAKMTSYQQRHKRSLVTHLTTSLLLFFLVSTQSPRRDLSLTCRTICLIEVFGSPQTPSIPLGGLQPSPATFRLPFSSTGEPTFPFLKRISGKDVHNGSATTRSHSFCQGKAVCMANRGKRRSSLHSFLSSPPRPDGDGDNFKERKDSCEPCHDAYSTTHIRKCLDRSLPSLSLNPSLSSTVAPTALIVQTDQSSLHHQKVPKSSSLAIENITFSSSSPRASSASISRRRPSENTTRSTGDPSFHTPPTHVSSTCLSASPITSHSFLSHYPHQEETLRQPYFPSLSSSPFPSSASPLSLPASLDSKDLPLSILPVLFFETPCGEREEEKHRDSPSLCTASSESRLKYTPSLDTLQPKSVLHAPRRNFSSLVYLPRLFSPSSSRLRRFSPFSSFNSSPSSQQCRLRTSNGRTRRPVIESKNSFFKTSLCSRESSSLSQTMLKLMSMRGESLPLVYGRDGGHLLRVLIASLLGILGGLSFGQMTKEEETEEEKERREITHAESLEGEDEVGEGTDSLCRMKGRRGKKELKKGESLQAAEVQVSRDQETNMTDVKKDKEANDDGGERKEEEKKNGKGNKISRDLSNGCVLECTYTPQPTTATERSDLRRSSFFSFTRPPRVCSVVGSFLSPLTKRIKGDKRLSSFLLPRESSRKLACHRHSHSNSPAYDHHPLKHLREYALINIPVEVALHPVIFDTLCTLLKTLQKLEKSLLLATTSTGTAIALGFAIPRLLQISGGYWSVQTAIAVAVLLIPLFVAIRCTYTPPLSE</sequence>
<dbReference type="VEuPathDB" id="ToxoDB:CSUI_001998"/>
<accession>A0A2C6KVH9</accession>
<feature type="compositionally biased region" description="Basic and acidic residues" evidence="1">
    <location>
        <begin position="201"/>
        <end position="215"/>
    </location>
</feature>
<dbReference type="OrthoDB" id="10326624at2759"/>
<feature type="compositionally biased region" description="Basic and acidic residues" evidence="1">
    <location>
        <begin position="556"/>
        <end position="567"/>
    </location>
</feature>
<evidence type="ECO:0000256" key="2">
    <source>
        <dbReference type="SAM" id="Phobius"/>
    </source>
</evidence>
<comment type="caution">
    <text evidence="3">The sequence shown here is derived from an EMBL/GenBank/DDBJ whole genome shotgun (WGS) entry which is preliminary data.</text>
</comment>
<dbReference type="EMBL" id="MIGC01000830">
    <property type="protein sequence ID" value="PHJ24150.1"/>
    <property type="molecule type" value="Genomic_DNA"/>
</dbReference>
<reference evidence="3 4" key="1">
    <citation type="journal article" date="2017" name="Int. J. Parasitol.">
        <title>The genome of the protozoan parasite Cystoisospora suis and a reverse vaccinology approach to identify vaccine candidates.</title>
        <authorList>
            <person name="Palmieri N."/>
            <person name="Shrestha A."/>
            <person name="Ruttkowski B."/>
            <person name="Beck T."/>
            <person name="Vogl C."/>
            <person name="Tomley F."/>
            <person name="Blake D.P."/>
            <person name="Joachim A."/>
        </authorList>
    </citation>
    <scope>NUCLEOTIDE SEQUENCE [LARGE SCALE GENOMIC DNA]</scope>
    <source>
        <strain evidence="3 4">Wien I</strain>
    </source>
</reference>
<gene>
    <name evidence="3" type="ORF">CSUI_001998</name>
</gene>
<feature type="region of interest" description="Disordered" evidence="1">
    <location>
        <begin position="283"/>
        <end position="318"/>
    </location>
</feature>
<organism evidence="3 4">
    <name type="scientific">Cystoisospora suis</name>
    <dbReference type="NCBI Taxonomy" id="483139"/>
    <lineage>
        <taxon>Eukaryota</taxon>
        <taxon>Sar</taxon>
        <taxon>Alveolata</taxon>
        <taxon>Apicomplexa</taxon>
        <taxon>Conoidasida</taxon>
        <taxon>Coccidia</taxon>
        <taxon>Eucoccidiorida</taxon>
        <taxon>Eimeriorina</taxon>
        <taxon>Sarcocystidae</taxon>
        <taxon>Cystoisospora</taxon>
    </lineage>
</organism>
<evidence type="ECO:0000256" key="1">
    <source>
        <dbReference type="SAM" id="MobiDB-lite"/>
    </source>
</evidence>
<evidence type="ECO:0000313" key="3">
    <source>
        <dbReference type="EMBL" id="PHJ24150.1"/>
    </source>
</evidence>
<dbReference type="Proteomes" id="UP000221165">
    <property type="component" value="Unassembled WGS sequence"/>
</dbReference>
<evidence type="ECO:0000313" key="4">
    <source>
        <dbReference type="Proteomes" id="UP000221165"/>
    </source>
</evidence>
<name>A0A2C6KVH9_9APIC</name>
<dbReference type="GeneID" id="94425411"/>
<feature type="region of interest" description="Disordered" evidence="1">
    <location>
        <begin position="190"/>
        <end position="215"/>
    </location>
</feature>
<feature type="compositionally biased region" description="Polar residues" evidence="1">
    <location>
        <begin position="466"/>
        <end position="475"/>
    </location>
</feature>
<keyword evidence="2" id="KW-1133">Transmembrane helix</keyword>
<feature type="compositionally biased region" description="Basic and acidic residues" evidence="1">
    <location>
        <begin position="606"/>
        <end position="637"/>
    </location>
</feature>
<feature type="compositionally biased region" description="Low complexity" evidence="1">
    <location>
        <begin position="283"/>
        <end position="292"/>
    </location>
</feature>
<feature type="compositionally biased region" description="Basic residues" evidence="1">
    <location>
        <begin position="584"/>
        <end position="593"/>
    </location>
</feature>
<keyword evidence="2 3" id="KW-0812">Transmembrane</keyword>
<feature type="transmembrane region" description="Helical" evidence="2">
    <location>
        <begin position="82"/>
        <end position="100"/>
    </location>
</feature>
<protein>
    <submittedName>
        <fullName evidence="3">Transmembrane protein</fullName>
    </submittedName>
</protein>